<evidence type="ECO:0000313" key="4">
    <source>
        <dbReference type="Proteomes" id="UP000663870"/>
    </source>
</evidence>
<name>A0A815XAA4_9BILA</name>
<dbReference type="InterPro" id="IPR051182">
    <property type="entry name" value="Euk_NMN_adenylyltrnsfrase"/>
</dbReference>
<evidence type="ECO:0000259" key="1">
    <source>
        <dbReference type="Pfam" id="PF01467"/>
    </source>
</evidence>
<comment type="caution">
    <text evidence="3">The sequence shown here is derived from an EMBL/GenBank/DDBJ whole genome shotgun (WGS) entry which is preliminary data.</text>
</comment>
<dbReference type="EMBL" id="CAJNOL010003271">
    <property type="protein sequence ID" value="CAF1554980.1"/>
    <property type="molecule type" value="Genomic_DNA"/>
</dbReference>
<dbReference type="GO" id="GO:0004515">
    <property type="term" value="F:nicotinate-nucleotide adenylyltransferase activity"/>
    <property type="evidence" value="ECO:0007669"/>
    <property type="project" value="TreeGrafter"/>
</dbReference>
<dbReference type="SUPFAM" id="SSF52374">
    <property type="entry name" value="Nucleotidylyl transferase"/>
    <property type="match status" value="1"/>
</dbReference>
<evidence type="ECO:0000313" key="2">
    <source>
        <dbReference type="EMBL" id="CAF1275883.1"/>
    </source>
</evidence>
<proteinExistence type="predicted"/>
<feature type="domain" description="Cytidyltransferase-like" evidence="1">
    <location>
        <begin position="79"/>
        <end position="150"/>
    </location>
</feature>
<dbReference type="Proteomes" id="UP000663854">
    <property type="component" value="Unassembled WGS sequence"/>
</dbReference>
<dbReference type="PANTHER" id="PTHR12039">
    <property type="entry name" value="NICOTINAMIDE MONONUCLEOTIDE ADENYLYLTRANSFERASE"/>
    <property type="match status" value="1"/>
</dbReference>
<dbReference type="AlphaFoldDB" id="A0A815XAA4"/>
<reference evidence="3" key="1">
    <citation type="submission" date="2021-02" db="EMBL/GenBank/DDBJ databases">
        <authorList>
            <person name="Nowell W R."/>
        </authorList>
    </citation>
    <scope>NUCLEOTIDE SEQUENCE</scope>
</reference>
<dbReference type="GO" id="GO:0009435">
    <property type="term" value="P:NAD+ biosynthetic process"/>
    <property type="evidence" value="ECO:0007669"/>
    <property type="project" value="TreeGrafter"/>
</dbReference>
<evidence type="ECO:0000313" key="3">
    <source>
        <dbReference type="EMBL" id="CAF1554980.1"/>
    </source>
</evidence>
<accession>A0A815XAA4</accession>
<dbReference type="EMBL" id="CAJNOH010002149">
    <property type="protein sequence ID" value="CAF1275883.1"/>
    <property type="molecule type" value="Genomic_DNA"/>
</dbReference>
<dbReference type="Pfam" id="PF01467">
    <property type="entry name" value="CTP_transf_like"/>
    <property type="match status" value="1"/>
</dbReference>
<dbReference type="InterPro" id="IPR004821">
    <property type="entry name" value="Cyt_trans-like"/>
</dbReference>
<gene>
    <name evidence="3" type="ORF">JXQ802_LOCUS43917</name>
    <name evidence="2" type="ORF">PYM288_LOCUS28624</name>
</gene>
<keyword evidence="4" id="KW-1185">Reference proteome</keyword>
<dbReference type="Proteomes" id="UP000663870">
    <property type="component" value="Unassembled WGS sequence"/>
</dbReference>
<dbReference type="PANTHER" id="PTHR12039:SF0">
    <property type="entry name" value="NICOTINAMIDE-NUCLEOTIDE ADENYLYLTRANSFERASE"/>
    <property type="match status" value="1"/>
</dbReference>
<dbReference type="Gene3D" id="3.40.50.620">
    <property type="entry name" value="HUPs"/>
    <property type="match status" value="1"/>
</dbReference>
<organism evidence="3 4">
    <name type="scientific">Rotaria sordida</name>
    <dbReference type="NCBI Taxonomy" id="392033"/>
    <lineage>
        <taxon>Eukaryota</taxon>
        <taxon>Metazoa</taxon>
        <taxon>Spiralia</taxon>
        <taxon>Gnathifera</taxon>
        <taxon>Rotifera</taxon>
        <taxon>Eurotatoria</taxon>
        <taxon>Bdelloidea</taxon>
        <taxon>Philodinida</taxon>
        <taxon>Philodinidae</taxon>
        <taxon>Rotaria</taxon>
    </lineage>
</organism>
<protein>
    <recommendedName>
        <fullName evidence="1">Cytidyltransferase-like domain-containing protein</fullName>
    </recommendedName>
</protein>
<dbReference type="GO" id="GO:0000309">
    <property type="term" value="F:nicotinamide-nucleotide adenylyltransferase activity"/>
    <property type="evidence" value="ECO:0007669"/>
    <property type="project" value="TreeGrafter"/>
</dbReference>
<sequence>MKTKKTQASSYLSTNDNFYGSSNVTAKAHHGATASSYTQPYADPSDDMMHNRMNTDIDILIRNCKKKNLASARNNCVLLTTGSFNPVHPLHFQNLMRVKQYLERELETPWNVLAGYLSPTHDSYVHEKLGDRDWIPAKDRCRLCEAAIQYEGEELSSWVRVSR</sequence>
<dbReference type="InterPro" id="IPR014729">
    <property type="entry name" value="Rossmann-like_a/b/a_fold"/>
</dbReference>
<feature type="non-terminal residue" evidence="3">
    <location>
        <position position="1"/>
    </location>
</feature>